<proteinExistence type="predicted"/>
<sequence>MAYRIAVGTSDEVEIDQHFGSSRQFVVYEISGDGAITRLEARRNETDGVMGQHQEDRLRRTAALIEDCGLVLVSHIGPGAVNLLKQMGIDAQIGEGPVDAALAKLLRFRKRFMGGRQESTEE</sequence>
<keyword evidence="2" id="KW-1185">Reference proteome</keyword>
<protein>
    <submittedName>
        <fullName evidence="1">NifB/NifX family molybdenum-iron cluster-binding protein</fullName>
    </submittedName>
</protein>
<dbReference type="EMBL" id="JBJURJ010000021">
    <property type="protein sequence ID" value="MFM9331716.1"/>
    <property type="molecule type" value="Genomic_DNA"/>
</dbReference>
<dbReference type="Proteomes" id="UP001631969">
    <property type="component" value="Unassembled WGS sequence"/>
</dbReference>
<accession>A0ACC7P3S6</accession>
<reference evidence="1" key="1">
    <citation type="submission" date="2024-12" db="EMBL/GenBank/DDBJ databases">
        <authorList>
            <person name="Wu N."/>
        </authorList>
    </citation>
    <scope>NUCLEOTIDE SEQUENCE</scope>
    <source>
        <strain evidence="1">P15</strain>
    </source>
</reference>
<comment type="caution">
    <text evidence="1">The sequence shown here is derived from an EMBL/GenBank/DDBJ whole genome shotgun (WGS) entry which is preliminary data.</text>
</comment>
<evidence type="ECO:0000313" key="2">
    <source>
        <dbReference type="Proteomes" id="UP001631969"/>
    </source>
</evidence>
<name>A0ACC7P3S6_9BACL</name>
<organism evidence="1 2">
    <name type="scientific">Paenibacillus mesotrionivorans</name>
    <dbReference type="NCBI Taxonomy" id="3160968"/>
    <lineage>
        <taxon>Bacteria</taxon>
        <taxon>Bacillati</taxon>
        <taxon>Bacillota</taxon>
        <taxon>Bacilli</taxon>
        <taxon>Bacillales</taxon>
        <taxon>Paenibacillaceae</taxon>
        <taxon>Paenibacillus</taxon>
    </lineage>
</organism>
<evidence type="ECO:0000313" key="1">
    <source>
        <dbReference type="EMBL" id="MFM9331716.1"/>
    </source>
</evidence>
<gene>
    <name evidence="1" type="ORF">ACI1P1_25790</name>
</gene>